<evidence type="ECO:0000256" key="14">
    <source>
        <dbReference type="PROSITE-ProRule" id="PRU00391"/>
    </source>
</evidence>
<reference evidence="18" key="1">
    <citation type="journal article" date="2019" name="Int. J. Syst. Evol. Microbiol.">
        <title>The Global Catalogue of Microorganisms (GCM) 10K type strain sequencing project: providing services to taxonomists for standard genome sequencing and annotation.</title>
        <authorList>
            <consortium name="The Broad Institute Genomics Platform"/>
            <consortium name="The Broad Institute Genome Sequencing Center for Infectious Disease"/>
            <person name="Wu L."/>
            <person name="Ma J."/>
        </authorList>
    </citation>
    <scope>NUCLEOTIDE SEQUENCE [LARGE SCALE GENOMIC DNA]</scope>
    <source>
        <strain evidence="18">CGMCC 4.7241</strain>
    </source>
</reference>
<proteinExistence type="inferred from homology"/>
<keyword evidence="18" id="KW-1185">Reference proteome</keyword>
<dbReference type="Pfam" id="PF01149">
    <property type="entry name" value="Fapy_DNA_glyco"/>
    <property type="match status" value="1"/>
</dbReference>
<keyword evidence="12" id="KW-0326">Glycosidase</keyword>
<evidence type="ECO:0000256" key="6">
    <source>
        <dbReference type="ARBA" id="ARBA00022801"/>
    </source>
</evidence>
<dbReference type="SMART" id="SM01232">
    <property type="entry name" value="H2TH"/>
    <property type="match status" value="1"/>
</dbReference>
<feature type="domain" description="Formamidopyrimidine-DNA glycosylase catalytic" evidence="16">
    <location>
        <begin position="2"/>
        <end position="92"/>
    </location>
</feature>
<dbReference type="RefSeq" id="WP_205118730.1">
    <property type="nucleotide sequence ID" value="NZ_JAFBCM010000001.1"/>
</dbReference>
<dbReference type="CDD" id="cd08971">
    <property type="entry name" value="AcNei2_N"/>
    <property type="match status" value="1"/>
</dbReference>
<dbReference type="PROSITE" id="PS01242">
    <property type="entry name" value="ZF_FPG_1"/>
    <property type="match status" value="1"/>
</dbReference>
<dbReference type="Pfam" id="PF06831">
    <property type="entry name" value="H2TH"/>
    <property type="match status" value="1"/>
</dbReference>
<evidence type="ECO:0000313" key="17">
    <source>
        <dbReference type="EMBL" id="MFC3762436.1"/>
    </source>
</evidence>
<dbReference type="InterPro" id="IPR012319">
    <property type="entry name" value="FPG_cat"/>
</dbReference>
<evidence type="ECO:0000256" key="13">
    <source>
        <dbReference type="ARBA" id="ARBA00044632"/>
    </source>
</evidence>
<evidence type="ECO:0000313" key="18">
    <source>
        <dbReference type="Proteomes" id="UP001595699"/>
    </source>
</evidence>
<evidence type="ECO:0000259" key="15">
    <source>
        <dbReference type="PROSITE" id="PS51066"/>
    </source>
</evidence>
<evidence type="ECO:0000256" key="1">
    <source>
        <dbReference type="ARBA" id="ARBA00009409"/>
    </source>
</evidence>
<comment type="catalytic activity">
    <reaction evidence="13">
        <text>2'-deoxyribonucleotide-(2'-deoxyribose 5'-phosphate)-2'-deoxyribonucleotide-DNA = a 3'-end 2'-deoxyribonucleotide-(2,3-dehydro-2,3-deoxyribose 5'-phosphate)-DNA + a 5'-end 5'-phospho-2'-deoxyribonucleoside-DNA + H(+)</text>
        <dbReference type="Rhea" id="RHEA:66592"/>
        <dbReference type="Rhea" id="RHEA-COMP:13180"/>
        <dbReference type="Rhea" id="RHEA-COMP:16897"/>
        <dbReference type="Rhea" id="RHEA-COMP:17067"/>
        <dbReference type="ChEBI" id="CHEBI:15378"/>
        <dbReference type="ChEBI" id="CHEBI:136412"/>
        <dbReference type="ChEBI" id="CHEBI:157695"/>
        <dbReference type="ChEBI" id="CHEBI:167181"/>
        <dbReference type="EC" id="4.2.99.18"/>
    </reaction>
</comment>
<dbReference type="SMART" id="SM00898">
    <property type="entry name" value="Fapy_DNA_glyco"/>
    <property type="match status" value="1"/>
</dbReference>
<evidence type="ECO:0000256" key="7">
    <source>
        <dbReference type="ARBA" id="ARBA00022833"/>
    </source>
</evidence>
<dbReference type="InterPro" id="IPR035937">
    <property type="entry name" value="FPG_N"/>
</dbReference>
<dbReference type="InterPro" id="IPR000214">
    <property type="entry name" value="Znf_DNA_glyclase/AP_lyase"/>
</dbReference>
<dbReference type="SUPFAM" id="SSF57716">
    <property type="entry name" value="Glucocorticoid receptor-like (DNA-binding domain)"/>
    <property type="match status" value="1"/>
</dbReference>
<keyword evidence="3" id="KW-0479">Metal-binding</keyword>
<evidence type="ECO:0000256" key="11">
    <source>
        <dbReference type="ARBA" id="ARBA00023268"/>
    </source>
</evidence>
<dbReference type="SUPFAM" id="SSF46946">
    <property type="entry name" value="S13-like H2TH domain"/>
    <property type="match status" value="1"/>
</dbReference>
<evidence type="ECO:0000256" key="12">
    <source>
        <dbReference type="ARBA" id="ARBA00023295"/>
    </source>
</evidence>
<dbReference type="PANTHER" id="PTHR42697">
    <property type="entry name" value="ENDONUCLEASE 8"/>
    <property type="match status" value="1"/>
</dbReference>
<dbReference type="PANTHER" id="PTHR42697:SF1">
    <property type="entry name" value="ENDONUCLEASE 8"/>
    <property type="match status" value="1"/>
</dbReference>
<dbReference type="InterPro" id="IPR015886">
    <property type="entry name" value="H2TH_FPG"/>
</dbReference>
<keyword evidence="4" id="KW-0227">DNA damage</keyword>
<accession>A0ABV7YAU9</accession>
<evidence type="ECO:0000256" key="5">
    <source>
        <dbReference type="ARBA" id="ARBA00022771"/>
    </source>
</evidence>
<evidence type="ECO:0000256" key="2">
    <source>
        <dbReference type="ARBA" id="ARBA00012720"/>
    </source>
</evidence>
<dbReference type="EMBL" id="JBHRZH010000015">
    <property type="protein sequence ID" value="MFC3762436.1"/>
    <property type="molecule type" value="Genomic_DNA"/>
</dbReference>
<dbReference type="PROSITE" id="PS51066">
    <property type="entry name" value="ZF_FPG_2"/>
    <property type="match status" value="1"/>
</dbReference>
<dbReference type="SUPFAM" id="SSF81624">
    <property type="entry name" value="N-terminal domain of MutM-like DNA repair proteins"/>
    <property type="match status" value="1"/>
</dbReference>
<comment type="similarity">
    <text evidence="1">Belongs to the FPG family.</text>
</comment>
<evidence type="ECO:0000256" key="9">
    <source>
        <dbReference type="ARBA" id="ARBA00023204"/>
    </source>
</evidence>
<sequence>MPEGDTVWLTARRLHRALAGRVLTLADLRVPQHATADLRGQTVKEIVSRGKHLLLRTSEDLTLHTHLGMDGTWRILHAGRTVPGPGDHRVRVVLGNTEWVAIGSLLRVVELLPSGREETAVGHLGPDLLGPDWDPDEAVRRLTEAPDEAIGDALLDQRNLAGIGNLYKAELLFLRGVHPWTPVSDVKDIDRMVRLARQLLWTNREHPEQSTTGDLRRGRSHWVYGRGGEACRRCATLVARGEQGPAGRQRVTFWCPTCQPERLDRR</sequence>
<evidence type="ECO:0000256" key="10">
    <source>
        <dbReference type="ARBA" id="ARBA00023239"/>
    </source>
</evidence>
<protein>
    <recommendedName>
        <fullName evidence="2">DNA-(apurinic or apyrimidinic site) lyase</fullName>
        <ecNumber evidence="2">4.2.99.18</ecNumber>
    </recommendedName>
</protein>
<dbReference type="Proteomes" id="UP001595699">
    <property type="component" value="Unassembled WGS sequence"/>
</dbReference>
<organism evidence="17 18">
    <name type="scientific">Tenggerimyces flavus</name>
    <dbReference type="NCBI Taxonomy" id="1708749"/>
    <lineage>
        <taxon>Bacteria</taxon>
        <taxon>Bacillati</taxon>
        <taxon>Actinomycetota</taxon>
        <taxon>Actinomycetes</taxon>
        <taxon>Propionibacteriales</taxon>
        <taxon>Nocardioidaceae</taxon>
        <taxon>Tenggerimyces</taxon>
    </lineage>
</organism>
<feature type="domain" description="FPG-type" evidence="15">
    <location>
        <begin position="222"/>
        <end position="260"/>
    </location>
</feature>
<evidence type="ECO:0000256" key="8">
    <source>
        <dbReference type="ARBA" id="ARBA00023125"/>
    </source>
</evidence>
<keyword evidence="7" id="KW-0862">Zinc</keyword>
<evidence type="ECO:0000259" key="16">
    <source>
        <dbReference type="PROSITE" id="PS51068"/>
    </source>
</evidence>
<dbReference type="Gene3D" id="3.20.190.10">
    <property type="entry name" value="MutM-like, N-terminal"/>
    <property type="match status" value="1"/>
</dbReference>
<dbReference type="EC" id="4.2.99.18" evidence="2"/>
<dbReference type="InterPro" id="IPR010979">
    <property type="entry name" value="Ribosomal_uS13-like_H2TH"/>
</dbReference>
<keyword evidence="11" id="KW-0511">Multifunctional enzyme</keyword>
<keyword evidence="6" id="KW-0378">Hydrolase</keyword>
<dbReference type="InterPro" id="IPR015887">
    <property type="entry name" value="DNA_glyclase_Znf_dom_DNA_BS"/>
</dbReference>
<dbReference type="InterPro" id="IPR044090">
    <property type="entry name" value="Nei2_N"/>
</dbReference>
<keyword evidence="10" id="KW-0456">Lyase</keyword>
<gene>
    <name evidence="17" type="ORF">ACFOUW_16465</name>
</gene>
<comment type="caution">
    <text evidence="17">The sequence shown here is derived from an EMBL/GenBank/DDBJ whole genome shotgun (WGS) entry which is preliminary data.</text>
</comment>
<name>A0ABV7YAU9_9ACTN</name>
<evidence type="ECO:0000256" key="3">
    <source>
        <dbReference type="ARBA" id="ARBA00022723"/>
    </source>
</evidence>
<keyword evidence="5 14" id="KW-0863">Zinc-finger</keyword>
<evidence type="ECO:0000256" key="4">
    <source>
        <dbReference type="ARBA" id="ARBA00022763"/>
    </source>
</evidence>
<dbReference type="Gene3D" id="1.10.8.50">
    <property type="match status" value="1"/>
</dbReference>
<keyword evidence="9" id="KW-0234">DNA repair</keyword>
<keyword evidence="8" id="KW-0238">DNA-binding</keyword>
<dbReference type="PROSITE" id="PS51068">
    <property type="entry name" value="FPG_CAT"/>
    <property type="match status" value="1"/>
</dbReference>